<dbReference type="STRING" id="467200.SSRG_01740"/>
<dbReference type="FunFam" id="3.40.630.30:FF:000182">
    <property type="entry name" value="Putative acetyltransferase"/>
    <property type="match status" value="1"/>
</dbReference>
<protein>
    <submittedName>
        <fullName evidence="2">Acetyltransferase</fullName>
    </submittedName>
</protein>
<dbReference type="InterPro" id="IPR016181">
    <property type="entry name" value="Acyl_CoA_acyltransferase"/>
</dbReference>
<dbReference type="PANTHER" id="PTHR43441">
    <property type="entry name" value="RIBOSOMAL-PROTEIN-SERINE ACETYLTRANSFERASE"/>
    <property type="match status" value="1"/>
</dbReference>
<sequence length="209" mass="23514">MRGWPPPRTPKWRTCWPRRNDSGMYAIRLGDDGAELRPLEPWHAEEFLAHLDRGREFINQYIPFGSKATDLAGAREVLQRYAGWRAEDTASLHGLWLDGTLVGGVLTLHFDAGNGTCEVGCWLEPAATGRGLVTRAMRVLIDWAVEQRGIHRVEWVAAAGNVPSVNTARRLGMTRDGVRRAAHLHHGVRHDLEVWSVLAPEWRAAHNDH</sequence>
<dbReference type="InterPro" id="IPR000182">
    <property type="entry name" value="GNAT_dom"/>
</dbReference>
<dbReference type="GO" id="GO:0008999">
    <property type="term" value="F:protein-N-terminal-alanine acetyltransferase activity"/>
    <property type="evidence" value="ECO:0007669"/>
    <property type="project" value="TreeGrafter"/>
</dbReference>
<evidence type="ECO:0000259" key="1">
    <source>
        <dbReference type="PROSITE" id="PS51186"/>
    </source>
</evidence>
<feature type="domain" description="N-acetyltransferase" evidence="1">
    <location>
        <begin position="34"/>
        <end position="195"/>
    </location>
</feature>
<dbReference type="GO" id="GO:0005737">
    <property type="term" value="C:cytoplasm"/>
    <property type="evidence" value="ECO:0007669"/>
    <property type="project" value="TreeGrafter"/>
</dbReference>
<dbReference type="SUPFAM" id="SSF55729">
    <property type="entry name" value="Acyl-CoA N-acyltransferases (Nat)"/>
    <property type="match status" value="1"/>
</dbReference>
<dbReference type="PANTHER" id="PTHR43441:SF10">
    <property type="entry name" value="ACETYLTRANSFERASE"/>
    <property type="match status" value="1"/>
</dbReference>
<accession>D9XYV8</accession>
<dbReference type="CDD" id="cd04301">
    <property type="entry name" value="NAT_SF"/>
    <property type="match status" value="1"/>
</dbReference>
<evidence type="ECO:0000313" key="3">
    <source>
        <dbReference type="Proteomes" id="UP000002968"/>
    </source>
</evidence>
<dbReference type="Pfam" id="PF13302">
    <property type="entry name" value="Acetyltransf_3"/>
    <property type="match status" value="1"/>
</dbReference>
<dbReference type="PROSITE" id="PS51186">
    <property type="entry name" value="GNAT"/>
    <property type="match status" value="1"/>
</dbReference>
<reference evidence="2" key="1">
    <citation type="submission" date="2009-02" db="EMBL/GenBank/DDBJ databases">
        <title>Annotation of Streptomyces griseoflavus strain Tu4000.</title>
        <authorList>
            <consortium name="The Broad Institute Genome Sequencing Platform"/>
            <consortium name="Broad Institute Microbial Sequencing Center"/>
            <person name="Fischbach M."/>
            <person name="Godfrey P."/>
            <person name="Ward D."/>
            <person name="Young S."/>
            <person name="Zeng Q."/>
            <person name="Koehrsen M."/>
            <person name="Alvarado L."/>
            <person name="Berlin A.M."/>
            <person name="Bochicchio J."/>
            <person name="Borenstein D."/>
            <person name="Chapman S.B."/>
            <person name="Chen Z."/>
            <person name="Engels R."/>
            <person name="Freedman E."/>
            <person name="Gellesch M."/>
            <person name="Goldberg J."/>
            <person name="Griggs A."/>
            <person name="Gujja S."/>
            <person name="Heilman E.R."/>
            <person name="Heiman D.I."/>
            <person name="Hepburn T.A."/>
            <person name="Howarth C."/>
            <person name="Jen D."/>
            <person name="Larson L."/>
            <person name="Lewis B."/>
            <person name="Mehta T."/>
            <person name="Park D."/>
            <person name="Pearson M."/>
            <person name="Richards J."/>
            <person name="Roberts A."/>
            <person name="Saif S."/>
            <person name="Shea T.D."/>
            <person name="Shenoy N."/>
            <person name="Sisk P."/>
            <person name="Stolte C."/>
            <person name="Sykes S.N."/>
            <person name="Thomson T."/>
            <person name="Walk T."/>
            <person name="White J."/>
            <person name="Yandava C."/>
            <person name="Straight P."/>
            <person name="Clardy J."/>
            <person name="Hung D."/>
            <person name="Kolter R."/>
            <person name="Mekalanos J."/>
            <person name="Walker S."/>
            <person name="Walsh C.T."/>
            <person name="Wieland-Brown L.C."/>
            <person name="Haas B."/>
            <person name="Nusbaum C."/>
            <person name="Birren B."/>
        </authorList>
    </citation>
    <scope>NUCLEOTIDE SEQUENCE [LARGE SCALE GENOMIC DNA]</scope>
    <source>
        <strain evidence="2">Tu4000</strain>
    </source>
</reference>
<dbReference type="HOGENOM" id="CLU_013985_3_0_11"/>
<dbReference type="Proteomes" id="UP000002968">
    <property type="component" value="Unassembled WGS sequence"/>
</dbReference>
<dbReference type="EMBL" id="GG657758">
    <property type="protein sequence ID" value="EFL38936.1"/>
    <property type="molecule type" value="Genomic_DNA"/>
</dbReference>
<dbReference type="InterPro" id="IPR051908">
    <property type="entry name" value="Ribosomal_N-acetyltransferase"/>
</dbReference>
<name>D9XYV8_9ACTN</name>
<organism evidence="2 3">
    <name type="scientific">Streptomyces griseoflavus Tu4000</name>
    <dbReference type="NCBI Taxonomy" id="467200"/>
    <lineage>
        <taxon>Bacteria</taxon>
        <taxon>Bacillati</taxon>
        <taxon>Actinomycetota</taxon>
        <taxon>Actinomycetes</taxon>
        <taxon>Kitasatosporales</taxon>
        <taxon>Streptomycetaceae</taxon>
        <taxon>Streptomyces</taxon>
    </lineage>
</organism>
<evidence type="ECO:0000313" key="2">
    <source>
        <dbReference type="EMBL" id="EFL38936.1"/>
    </source>
</evidence>
<dbReference type="eggNOG" id="COG1670">
    <property type="taxonomic scope" value="Bacteria"/>
</dbReference>
<dbReference type="AlphaFoldDB" id="D9XYV8"/>
<dbReference type="GO" id="GO:1990189">
    <property type="term" value="F:protein N-terminal-serine acetyltransferase activity"/>
    <property type="evidence" value="ECO:0007669"/>
    <property type="project" value="TreeGrafter"/>
</dbReference>
<dbReference type="Gene3D" id="3.40.630.30">
    <property type="match status" value="1"/>
</dbReference>
<gene>
    <name evidence="2" type="ORF">SSRG_01740</name>
</gene>
<proteinExistence type="predicted"/>
<keyword evidence="3" id="KW-1185">Reference proteome</keyword>